<reference evidence="1 2" key="1">
    <citation type="submission" date="2014-11" db="EMBL/GenBank/DDBJ databases">
        <title>Genetic blueprint of the zoonotic pathogen Toxocara canis.</title>
        <authorList>
            <person name="Zhu X.-Q."/>
            <person name="Korhonen P.K."/>
            <person name="Cai H."/>
            <person name="Young N.D."/>
            <person name="Nejsum P."/>
            <person name="von Samson-Himmelstjerna G."/>
            <person name="Boag P.R."/>
            <person name="Tan P."/>
            <person name="Li Q."/>
            <person name="Min J."/>
            <person name="Yang Y."/>
            <person name="Wang X."/>
            <person name="Fang X."/>
            <person name="Hall R.S."/>
            <person name="Hofmann A."/>
            <person name="Sternberg P.W."/>
            <person name="Jex A.R."/>
            <person name="Gasser R.B."/>
        </authorList>
    </citation>
    <scope>NUCLEOTIDE SEQUENCE [LARGE SCALE GENOMIC DNA]</scope>
    <source>
        <strain evidence="1">PN_DK_2014</strain>
    </source>
</reference>
<dbReference type="EMBL" id="JPKZ01003123">
    <property type="protein sequence ID" value="KHN73351.1"/>
    <property type="molecule type" value="Genomic_DNA"/>
</dbReference>
<gene>
    <name evidence="1" type="ORF">Tcan_15199</name>
</gene>
<evidence type="ECO:0000313" key="2">
    <source>
        <dbReference type="Proteomes" id="UP000031036"/>
    </source>
</evidence>
<dbReference type="AlphaFoldDB" id="A0A0B2UQT9"/>
<sequence length="91" mass="9878">MVESNQESNPGLPAREAGDLPLAARTFTGLTDGVCGSRVFDLQASRMGYVILEYGPSCTTDKICDPGFTDEVCGSRVLHHQAWRMNCVVVE</sequence>
<keyword evidence="2" id="KW-1185">Reference proteome</keyword>
<evidence type="ECO:0000313" key="1">
    <source>
        <dbReference type="EMBL" id="KHN73351.1"/>
    </source>
</evidence>
<proteinExistence type="predicted"/>
<protein>
    <submittedName>
        <fullName evidence="1">Uncharacterized protein</fullName>
    </submittedName>
</protein>
<name>A0A0B2UQT9_TOXCA</name>
<accession>A0A0B2UQT9</accession>
<organism evidence="1 2">
    <name type="scientific">Toxocara canis</name>
    <name type="common">Canine roundworm</name>
    <dbReference type="NCBI Taxonomy" id="6265"/>
    <lineage>
        <taxon>Eukaryota</taxon>
        <taxon>Metazoa</taxon>
        <taxon>Ecdysozoa</taxon>
        <taxon>Nematoda</taxon>
        <taxon>Chromadorea</taxon>
        <taxon>Rhabditida</taxon>
        <taxon>Spirurina</taxon>
        <taxon>Ascaridomorpha</taxon>
        <taxon>Ascaridoidea</taxon>
        <taxon>Toxocaridae</taxon>
        <taxon>Toxocara</taxon>
    </lineage>
</organism>
<comment type="caution">
    <text evidence="1">The sequence shown here is derived from an EMBL/GenBank/DDBJ whole genome shotgun (WGS) entry which is preliminary data.</text>
</comment>
<dbReference type="Proteomes" id="UP000031036">
    <property type="component" value="Unassembled WGS sequence"/>
</dbReference>